<reference evidence="1 2" key="1">
    <citation type="submission" date="2017-04" db="EMBL/GenBank/DDBJ databases">
        <title>Complete genome sequence of Flavobacterium kingsejong AJ004.</title>
        <authorList>
            <person name="Lee P.C."/>
        </authorList>
    </citation>
    <scope>NUCLEOTIDE SEQUENCE [LARGE SCALE GENOMIC DNA]</scope>
    <source>
        <strain evidence="1 2">AJ004</strain>
    </source>
</reference>
<name>A0A2S1LKI2_9FLAO</name>
<dbReference type="AlphaFoldDB" id="A0A2S1LKI2"/>
<evidence type="ECO:0000313" key="2">
    <source>
        <dbReference type="Proteomes" id="UP000244677"/>
    </source>
</evidence>
<dbReference type="EMBL" id="CP020919">
    <property type="protein sequence ID" value="AWG24280.1"/>
    <property type="molecule type" value="Genomic_DNA"/>
</dbReference>
<protein>
    <submittedName>
        <fullName evidence="1">Uncharacterized protein</fullName>
    </submittedName>
</protein>
<organism evidence="1 2">
    <name type="scientific">Flavobacterium kingsejongi</name>
    <dbReference type="NCBI Taxonomy" id="1678728"/>
    <lineage>
        <taxon>Bacteria</taxon>
        <taxon>Pseudomonadati</taxon>
        <taxon>Bacteroidota</taxon>
        <taxon>Flavobacteriia</taxon>
        <taxon>Flavobacteriales</taxon>
        <taxon>Flavobacteriaceae</taxon>
        <taxon>Flavobacterium</taxon>
    </lineage>
</organism>
<dbReference type="Proteomes" id="UP000244677">
    <property type="component" value="Chromosome"/>
</dbReference>
<dbReference type="KEGG" id="fki:FK004_03095"/>
<accession>A0A2S1LKI2</accession>
<evidence type="ECO:0000313" key="1">
    <source>
        <dbReference type="EMBL" id="AWG24280.1"/>
    </source>
</evidence>
<sequence>MGVTPGVGLFAAIFSFLDKKEKDFCCNPSRKLHKGSELIGKYSLKFSYFTVLQQLPQKDFTARKVAWNKKHKEPKQKRPDR</sequence>
<keyword evidence="2" id="KW-1185">Reference proteome</keyword>
<gene>
    <name evidence="1" type="ORF">FK004_03095</name>
</gene>
<proteinExistence type="predicted"/>